<keyword evidence="1" id="KW-1133">Transmembrane helix</keyword>
<evidence type="ECO:0000313" key="3">
    <source>
        <dbReference type="Proteomes" id="UP000033111"/>
    </source>
</evidence>
<feature type="transmembrane region" description="Helical" evidence="1">
    <location>
        <begin position="196"/>
        <end position="215"/>
    </location>
</feature>
<feature type="transmembrane region" description="Helical" evidence="1">
    <location>
        <begin position="105"/>
        <end position="124"/>
    </location>
</feature>
<dbReference type="KEGG" id="msw:MSSIT_0425"/>
<dbReference type="GeneID" id="69042823"/>
<dbReference type="Proteomes" id="UP000033111">
    <property type="component" value="Chromosome"/>
</dbReference>
<dbReference type="AlphaFoldDB" id="A0A0E3P1C3"/>
<dbReference type="PATRIC" id="fig|1434120.4.peg.549"/>
<evidence type="ECO:0000313" key="2">
    <source>
        <dbReference type="EMBL" id="AKB27144.1"/>
    </source>
</evidence>
<organism evidence="2 3">
    <name type="scientific">Methanosarcina siciliae T4/M</name>
    <dbReference type="NCBI Taxonomy" id="1434120"/>
    <lineage>
        <taxon>Archaea</taxon>
        <taxon>Methanobacteriati</taxon>
        <taxon>Methanobacteriota</taxon>
        <taxon>Stenosarchaea group</taxon>
        <taxon>Methanomicrobia</taxon>
        <taxon>Methanosarcinales</taxon>
        <taxon>Methanosarcinaceae</taxon>
        <taxon>Methanosarcina</taxon>
    </lineage>
</organism>
<keyword evidence="3" id="KW-1185">Reference proteome</keyword>
<feature type="transmembrane region" description="Helical" evidence="1">
    <location>
        <begin position="227"/>
        <end position="249"/>
    </location>
</feature>
<protein>
    <recommendedName>
        <fullName evidence="4">YrhK domain-containing protein</fullName>
    </recommendedName>
</protein>
<feature type="transmembrane region" description="Helical" evidence="1">
    <location>
        <begin position="76"/>
        <end position="99"/>
    </location>
</feature>
<reference evidence="2 3" key="1">
    <citation type="submission" date="2014-07" db="EMBL/GenBank/DDBJ databases">
        <title>Methanogenic archaea and the global carbon cycle.</title>
        <authorList>
            <person name="Henriksen J.R."/>
            <person name="Luke J."/>
            <person name="Reinhart S."/>
            <person name="Benedict M.N."/>
            <person name="Youngblut N.D."/>
            <person name="Metcalf M.E."/>
            <person name="Whitaker R.J."/>
            <person name="Metcalf W.W."/>
        </authorList>
    </citation>
    <scope>NUCLEOTIDE SEQUENCE [LARGE SCALE GENOMIC DNA]</scope>
    <source>
        <strain evidence="2 3">T4/M</strain>
    </source>
</reference>
<name>A0A0E3P1C3_9EURY</name>
<dbReference type="EMBL" id="CP009506">
    <property type="protein sequence ID" value="AKB27144.1"/>
    <property type="molecule type" value="Genomic_DNA"/>
</dbReference>
<feature type="transmembrane region" description="Helical" evidence="1">
    <location>
        <begin position="261"/>
        <end position="281"/>
    </location>
</feature>
<evidence type="ECO:0000256" key="1">
    <source>
        <dbReference type="SAM" id="Phobius"/>
    </source>
</evidence>
<accession>A0A0E3P1C3</accession>
<keyword evidence="1" id="KW-0812">Transmembrane</keyword>
<dbReference type="RefSeq" id="WP_231590381.1">
    <property type="nucleotide sequence ID" value="NZ_CP009506.1"/>
</dbReference>
<gene>
    <name evidence="2" type="ORF">MSSIT_0425</name>
</gene>
<proteinExistence type="predicted"/>
<sequence>MSTSIKRGYIYFPDTWEHIESQYMGPFVTRIVHRRPDGTVDVRTSRRHRKRFGPEPGPEAAEKKQPRYLLWRPRSLNWWIAVLFMIGAIHFALGSVLFLAGFKRYLILNLIFFIGSIFFTSAGYSQYHQSINAETTVDGDVQNAKRKWLAWQPARIDFWVTFSQFLGTIMFNFNTFDAFLNLGWVGQDLLIWVPDMVGSIFFQISGTFAVFEICHRWWCWRSRNIDWWITIINFVGCVAFLISAFLAFIRPAPIFNNLALWATAFTLIGAVCFFVGAYLMWPEMAQEESA</sequence>
<keyword evidence="1" id="KW-0472">Membrane</keyword>
<evidence type="ECO:0008006" key="4">
    <source>
        <dbReference type="Google" id="ProtNLM"/>
    </source>
</evidence>
<dbReference type="HOGENOM" id="CLU_086991_0_0_2"/>